<protein>
    <submittedName>
        <fullName evidence="2">Uncharacterized protein</fullName>
    </submittedName>
</protein>
<gene>
    <name evidence="2" type="ORF">GCM10009710_02390</name>
</gene>
<evidence type="ECO:0000313" key="3">
    <source>
        <dbReference type="Proteomes" id="UP001501057"/>
    </source>
</evidence>
<evidence type="ECO:0000313" key="2">
    <source>
        <dbReference type="EMBL" id="GAA1725178.1"/>
    </source>
</evidence>
<organism evidence="2 3">
    <name type="scientific">Aeromicrobium alkaliterrae</name>
    <dbReference type="NCBI Taxonomy" id="302168"/>
    <lineage>
        <taxon>Bacteria</taxon>
        <taxon>Bacillati</taxon>
        <taxon>Actinomycetota</taxon>
        <taxon>Actinomycetes</taxon>
        <taxon>Propionibacteriales</taxon>
        <taxon>Nocardioidaceae</taxon>
        <taxon>Aeromicrobium</taxon>
    </lineage>
</organism>
<accession>A0ABP4VJM6</accession>
<proteinExistence type="predicted"/>
<name>A0ABP4VJM6_9ACTN</name>
<evidence type="ECO:0000256" key="1">
    <source>
        <dbReference type="SAM" id="MobiDB-lite"/>
    </source>
</evidence>
<reference evidence="3" key="1">
    <citation type="journal article" date="2019" name="Int. J. Syst. Evol. Microbiol.">
        <title>The Global Catalogue of Microorganisms (GCM) 10K type strain sequencing project: providing services to taxonomists for standard genome sequencing and annotation.</title>
        <authorList>
            <consortium name="The Broad Institute Genomics Platform"/>
            <consortium name="The Broad Institute Genome Sequencing Center for Infectious Disease"/>
            <person name="Wu L."/>
            <person name="Ma J."/>
        </authorList>
    </citation>
    <scope>NUCLEOTIDE SEQUENCE [LARGE SCALE GENOMIC DNA]</scope>
    <source>
        <strain evidence="3">JCM 13518</strain>
    </source>
</reference>
<keyword evidence="3" id="KW-1185">Reference proteome</keyword>
<dbReference type="EMBL" id="BAAAME010000002">
    <property type="protein sequence ID" value="GAA1725178.1"/>
    <property type="molecule type" value="Genomic_DNA"/>
</dbReference>
<feature type="region of interest" description="Disordered" evidence="1">
    <location>
        <begin position="1"/>
        <end position="91"/>
    </location>
</feature>
<sequence length="91" mass="9576">MRAPVDRGYSSRDPLPLELEETPMNASHPDAGPGTDGTAPVDPKTSPDTEPDSDEPPTQPSPDASELDDDGRPAEPPEPASGSDRDGDERL</sequence>
<comment type="caution">
    <text evidence="2">The sequence shown here is derived from an EMBL/GenBank/DDBJ whole genome shotgun (WGS) entry which is preliminary data.</text>
</comment>
<dbReference type="Proteomes" id="UP001501057">
    <property type="component" value="Unassembled WGS sequence"/>
</dbReference>